<feature type="domain" description="PDZ" evidence="6">
    <location>
        <begin position="403"/>
        <end position="479"/>
    </location>
</feature>
<keyword evidence="5" id="KW-0472">Membrane</keyword>
<dbReference type="InterPro" id="IPR001940">
    <property type="entry name" value="Peptidase_S1C"/>
</dbReference>
<dbReference type="EMBL" id="JAUHPX010000004">
    <property type="protein sequence ID" value="MDN4487965.1"/>
    <property type="molecule type" value="Genomic_DNA"/>
</dbReference>
<dbReference type="Pfam" id="PF13180">
    <property type="entry name" value="PDZ_2"/>
    <property type="match status" value="1"/>
</dbReference>
<dbReference type="Gene3D" id="2.40.10.10">
    <property type="entry name" value="Trypsin-like serine proteases"/>
    <property type="match status" value="2"/>
</dbReference>
<protein>
    <submittedName>
        <fullName evidence="7">Trypsin-like peptidase domain-containing protein</fullName>
    </submittedName>
</protein>
<proteinExistence type="inferred from homology"/>
<dbReference type="Proteomes" id="UP001172737">
    <property type="component" value="Unassembled WGS sequence"/>
</dbReference>
<dbReference type="InterPro" id="IPR009003">
    <property type="entry name" value="Peptidase_S1_PA"/>
</dbReference>
<dbReference type="InterPro" id="IPR001478">
    <property type="entry name" value="PDZ"/>
</dbReference>
<evidence type="ECO:0000256" key="5">
    <source>
        <dbReference type="SAM" id="Phobius"/>
    </source>
</evidence>
<organism evidence="7 8">
    <name type="scientific">Demequina lignilytica</name>
    <dbReference type="NCBI Taxonomy" id="3051663"/>
    <lineage>
        <taxon>Bacteria</taxon>
        <taxon>Bacillati</taxon>
        <taxon>Actinomycetota</taxon>
        <taxon>Actinomycetes</taxon>
        <taxon>Micrococcales</taxon>
        <taxon>Demequinaceae</taxon>
        <taxon>Demequina</taxon>
    </lineage>
</organism>
<evidence type="ECO:0000313" key="7">
    <source>
        <dbReference type="EMBL" id="MDN4487965.1"/>
    </source>
</evidence>
<dbReference type="PANTHER" id="PTHR43343">
    <property type="entry name" value="PEPTIDASE S12"/>
    <property type="match status" value="1"/>
</dbReference>
<sequence length="520" mass="51406">MNDSPFAPPRGTNGSGEESATPAETPRDGLEKTVELDREARAQASAPATNATVELPPSPSYPPAEPVMAVPSAPAAAATPAPAPHRPDFSAWSTPAAPASDPFLPPTEPPAGSAQAAAAPQPGRLRRSTVALIAAGALVLGGAAGFGGAWAYQETLGGAAATTTSAGTASTLPTSSSSTISSTDENTVAAIAAAVMPSVVSIEMLENGQVASEGSGFVIREDGYILTNNHVVADAASGATVNVVMSDGTEHTATVVGSTADYDLAVIKIDLTGLTPLVLGDSDALVVGDDVIAVGSPLGLESTVTTGIVSALHRPVTAGDTSSSAYIDAIQTDAAINPGNSGGPLINSAGEVIGINSAIASLSSSSTEQAGSVGLGFAIPSNQARRTAEEIIATGEATYPVIGVQLDSRYTGEGVMVVDSADSANAVVAGGPADLAGIEPGDIITAIDGRVVTRGDELVVAIRAKAPGDTVVLTVERDGSTQDIAVTLTANTQVSYGDDDSGGSSDSSEDSGGSLPDPSE</sequence>
<dbReference type="InterPro" id="IPR036034">
    <property type="entry name" value="PDZ_sf"/>
</dbReference>
<evidence type="ECO:0000313" key="8">
    <source>
        <dbReference type="Proteomes" id="UP001172737"/>
    </source>
</evidence>
<feature type="transmembrane region" description="Helical" evidence="5">
    <location>
        <begin position="130"/>
        <end position="152"/>
    </location>
</feature>
<dbReference type="GO" id="GO:0006508">
    <property type="term" value="P:proteolysis"/>
    <property type="evidence" value="ECO:0007669"/>
    <property type="project" value="UniProtKB-KW"/>
</dbReference>
<feature type="compositionally biased region" description="Basic and acidic residues" evidence="4">
    <location>
        <begin position="25"/>
        <end position="41"/>
    </location>
</feature>
<feature type="region of interest" description="Disordered" evidence="4">
    <location>
        <begin position="1"/>
        <end position="122"/>
    </location>
</feature>
<dbReference type="PANTHER" id="PTHR43343:SF3">
    <property type="entry name" value="PROTEASE DO-LIKE 8, CHLOROPLASTIC"/>
    <property type="match status" value="1"/>
</dbReference>
<dbReference type="SUPFAM" id="SSF50494">
    <property type="entry name" value="Trypsin-like serine proteases"/>
    <property type="match status" value="1"/>
</dbReference>
<evidence type="ECO:0000256" key="3">
    <source>
        <dbReference type="ARBA" id="ARBA00022801"/>
    </source>
</evidence>
<feature type="compositionally biased region" description="Low complexity" evidence="4">
    <location>
        <begin position="110"/>
        <end position="122"/>
    </location>
</feature>
<dbReference type="PRINTS" id="PR00834">
    <property type="entry name" value="PROTEASES2C"/>
</dbReference>
<comment type="caution">
    <text evidence="7">The sequence shown here is derived from an EMBL/GenBank/DDBJ whole genome shotgun (WGS) entry which is preliminary data.</text>
</comment>
<keyword evidence="5" id="KW-1133">Transmembrane helix</keyword>
<dbReference type="GO" id="GO:0004252">
    <property type="term" value="F:serine-type endopeptidase activity"/>
    <property type="evidence" value="ECO:0007669"/>
    <property type="project" value="InterPro"/>
</dbReference>
<keyword evidence="5" id="KW-0812">Transmembrane</keyword>
<dbReference type="PROSITE" id="PS50106">
    <property type="entry name" value="PDZ"/>
    <property type="match status" value="1"/>
</dbReference>
<dbReference type="InterPro" id="IPR051201">
    <property type="entry name" value="Chloro_Bact_Ser_Proteases"/>
</dbReference>
<dbReference type="SMART" id="SM00228">
    <property type="entry name" value="PDZ"/>
    <property type="match status" value="1"/>
</dbReference>
<evidence type="ECO:0000256" key="1">
    <source>
        <dbReference type="ARBA" id="ARBA00010541"/>
    </source>
</evidence>
<feature type="compositionally biased region" description="Low complexity" evidence="4">
    <location>
        <begin position="66"/>
        <end position="80"/>
    </location>
</feature>
<dbReference type="InterPro" id="IPR043504">
    <property type="entry name" value="Peptidase_S1_PA_chymotrypsin"/>
</dbReference>
<feature type="region of interest" description="Disordered" evidence="4">
    <location>
        <begin position="491"/>
        <end position="520"/>
    </location>
</feature>
<dbReference type="SUPFAM" id="SSF50156">
    <property type="entry name" value="PDZ domain-like"/>
    <property type="match status" value="1"/>
</dbReference>
<gene>
    <name evidence="7" type="ORF">QQX10_07270</name>
</gene>
<dbReference type="Gene3D" id="2.30.42.10">
    <property type="match status" value="1"/>
</dbReference>
<keyword evidence="2" id="KW-0645">Protease</keyword>
<keyword evidence="3" id="KW-0378">Hydrolase</keyword>
<evidence type="ECO:0000259" key="6">
    <source>
        <dbReference type="PROSITE" id="PS50106"/>
    </source>
</evidence>
<dbReference type="Pfam" id="PF13365">
    <property type="entry name" value="Trypsin_2"/>
    <property type="match status" value="1"/>
</dbReference>
<name>A0AAW7M8L1_9MICO</name>
<evidence type="ECO:0000256" key="2">
    <source>
        <dbReference type="ARBA" id="ARBA00022670"/>
    </source>
</evidence>
<dbReference type="RefSeq" id="WP_301118914.1">
    <property type="nucleotide sequence ID" value="NZ_JAUHPX010000004.1"/>
</dbReference>
<reference evidence="7" key="1">
    <citation type="submission" date="2023-06" db="EMBL/GenBank/DDBJ databases">
        <title>Sysu t00039.</title>
        <authorList>
            <person name="Gao L."/>
            <person name="Fang B.-Z."/>
            <person name="Li W.-J."/>
        </authorList>
    </citation>
    <scope>NUCLEOTIDE SEQUENCE</scope>
    <source>
        <strain evidence="7">SYSU T00039</strain>
    </source>
</reference>
<comment type="similarity">
    <text evidence="1">Belongs to the peptidase S1C family.</text>
</comment>
<feature type="compositionally biased region" description="Low complexity" evidence="4">
    <location>
        <begin position="502"/>
        <end position="514"/>
    </location>
</feature>
<accession>A0AAW7M8L1</accession>
<keyword evidence="8" id="KW-1185">Reference proteome</keyword>
<evidence type="ECO:0000256" key="4">
    <source>
        <dbReference type="SAM" id="MobiDB-lite"/>
    </source>
</evidence>
<feature type="compositionally biased region" description="Pro residues" evidence="4">
    <location>
        <begin position="56"/>
        <end position="65"/>
    </location>
</feature>
<dbReference type="AlphaFoldDB" id="A0AAW7M8L1"/>